<sequence length="269" mass="26981">MLRKIPVLALLLCAAVATPAQSATTLPDSVASWWTEGDTLVVSVTSRDAAATRFLATLPGKVRVVQEPKLLMATDVKGGDGWNNGTSRCSVGFSATGSGGSKHFITAGHCTKVKGATARSTTTLTTMGTVNGSTFSKTGDFGKVDVTSAEFALTPKVNGYGTGDVTIKGSTEAAIGASVCKSGSTTKVTCGKITAKNVSFNAGNGVIVEGLTKTDICSNPGDSGGAVYAGAQAQGIVSAGTANCTSGKLTLFQPIGEALSAFGVTLVRG</sequence>
<dbReference type="SUPFAM" id="SSF50494">
    <property type="entry name" value="Trypsin-like serine proteases"/>
    <property type="match status" value="1"/>
</dbReference>
<proteinExistence type="inferred from homology"/>
<evidence type="ECO:0000313" key="10">
    <source>
        <dbReference type="EMBL" id="TWP53343.1"/>
    </source>
</evidence>
<evidence type="ECO:0000256" key="2">
    <source>
        <dbReference type="ARBA" id="ARBA00022670"/>
    </source>
</evidence>
<dbReference type="RefSeq" id="WP_146349754.1">
    <property type="nucleotide sequence ID" value="NZ_VOBR01000003.1"/>
</dbReference>
<evidence type="ECO:0000256" key="3">
    <source>
        <dbReference type="ARBA" id="ARBA00022801"/>
    </source>
</evidence>
<keyword evidence="8" id="KW-0732">Signal</keyword>
<keyword evidence="5 7" id="KW-1015">Disulfide bond</keyword>
<evidence type="ECO:0000256" key="5">
    <source>
        <dbReference type="ARBA" id="ARBA00023157"/>
    </source>
</evidence>
<feature type="signal peptide" evidence="8">
    <location>
        <begin position="1"/>
        <end position="22"/>
    </location>
</feature>
<dbReference type="PRINTS" id="PR00861">
    <property type="entry name" value="ALYTICPTASE"/>
</dbReference>
<dbReference type="Proteomes" id="UP000316639">
    <property type="component" value="Unassembled WGS sequence"/>
</dbReference>
<dbReference type="AlphaFoldDB" id="A0A563F0C7"/>
<dbReference type="EMBL" id="VOBR01000003">
    <property type="protein sequence ID" value="TWP53343.1"/>
    <property type="molecule type" value="Genomic_DNA"/>
</dbReference>
<dbReference type="PIRSF" id="PIRSF001134">
    <property type="entry name" value="Streptogrisin"/>
    <property type="match status" value="1"/>
</dbReference>
<feature type="domain" description="Peptidase S1" evidence="9">
    <location>
        <begin position="79"/>
        <end position="255"/>
    </location>
</feature>
<keyword evidence="4" id="KW-0720">Serine protease</keyword>
<dbReference type="InterPro" id="IPR043504">
    <property type="entry name" value="Peptidase_S1_PA_chymotrypsin"/>
</dbReference>
<evidence type="ECO:0000256" key="4">
    <source>
        <dbReference type="ARBA" id="ARBA00022825"/>
    </source>
</evidence>
<keyword evidence="3" id="KW-0378">Hydrolase</keyword>
<evidence type="ECO:0000259" key="9">
    <source>
        <dbReference type="Pfam" id="PF00089"/>
    </source>
</evidence>
<reference evidence="10 11" key="1">
    <citation type="submission" date="2019-07" db="EMBL/GenBank/DDBJ databases">
        <title>Lentzea xizangensis sp. nov., isolated from Qinghai-Tibetan Plateau Soils.</title>
        <authorList>
            <person name="Huang J."/>
        </authorList>
    </citation>
    <scope>NUCLEOTIDE SEQUENCE [LARGE SCALE GENOMIC DNA]</scope>
    <source>
        <strain evidence="10 11">FXJ1.1311</strain>
    </source>
</reference>
<feature type="active site" description="Charge relay system" evidence="6">
    <location>
        <position position="109"/>
    </location>
</feature>
<comment type="similarity">
    <text evidence="1">Belongs to the peptidase S1 family.</text>
</comment>
<evidence type="ECO:0000256" key="6">
    <source>
        <dbReference type="PIRSR" id="PIRSR001134-1"/>
    </source>
</evidence>
<name>A0A563F0C7_9PSEU</name>
<dbReference type="CDD" id="cd21112">
    <property type="entry name" value="alphaLP-like"/>
    <property type="match status" value="1"/>
</dbReference>
<dbReference type="Pfam" id="PF00089">
    <property type="entry name" value="Trypsin"/>
    <property type="match status" value="1"/>
</dbReference>
<feature type="disulfide bond" evidence="7">
    <location>
        <begin position="180"/>
        <end position="190"/>
    </location>
</feature>
<evidence type="ECO:0000256" key="1">
    <source>
        <dbReference type="ARBA" id="ARBA00007664"/>
    </source>
</evidence>
<evidence type="ECO:0000256" key="8">
    <source>
        <dbReference type="SAM" id="SignalP"/>
    </source>
</evidence>
<dbReference type="GO" id="GO:0006508">
    <property type="term" value="P:proteolysis"/>
    <property type="evidence" value="ECO:0007669"/>
    <property type="project" value="UniProtKB-KW"/>
</dbReference>
<evidence type="ECO:0000313" key="11">
    <source>
        <dbReference type="Proteomes" id="UP000316639"/>
    </source>
</evidence>
<dbReference type="InterPro" id="IPR001254">
    <property type="entry name" value="Trypsin_dom"/>
</dbReference>
<gene>
    <name evidence="10" type="ORF">FKR81_05085</name>
</gene>
<evidence type="ECO:0000256" key="7">
    <source>
        <dbReference type="PIRSR" id="PIRSR001134-2"/>
    </source>
</evidence>
<dbReference type="GO" id="GO:0004252">
    <property type="term" value="F:serine-type endopeptidase activity"/>
    <property type="evidence" value="ECO:0007669"/>
    <property type="project" value="InterPro"/>
</dbReference>
<feature type="disulfide bond" evidence="7">
    <location>
        <begin position="89"/>
        <end position="110"/>
    </location>
</feature>
<feature type="active site" description="Charge relay system" evidence="6">
    <location>
        <position position="223"/>
    </location>
</feature>
<dbReference type="Gene3D" id="2.40.10.10">
    <property type="entry name" value="Trypsin-like serine proteases"/>
    <property type="match status" value="2"/>
</dbReference>
<keyword evidence="11" id="KW-1185">Reference proteome</keyword>
<feature type="disulfide bond" evidence="7">
    <location>
        <begin position="217"/>
        <end position="244"/>
    </location>
</feature>
<accession>A0A563F0C7</accession>
<organism evidence="10 11">
    <name type="scientific">Lentzea tibetensis</name>
    <dbReference type="NCBI Taxonomy" id="2591470"/>
    <lineage>
        <taxon>Bacteria</taxon>
        <taxon>Bacillati</taxon>
        <taxon>Actinomycetota</taxon>
        <taxon>Actinomycetes</taxon>
        <taxon>Pseudonocardiales</taxon>
        <taxon>Pseudonocardiaceae</taxon>
        <taxon>Lentzea</taxon>
    </lineage>
</organism>
<protein>
    <submittedName>
        <fullName evidence="10">S1 family peptidase</fullName>
    </submittedName>
</protein>
<feature type="chain" id="PRO_5022236328" evidence="8">
    <location>
        <begin position="23"/>
        <end position="269"/>
    </location>
</feature>
<comment type="caution">
    <text evidence="10">The sequence shown here is derived from an EMBL/GenBank/DDBJ whole genome shotgun (WGS) entry which is preliminary data.</text>
</comment>
<dbReference type="OrthoDB" id="8781117at2"/>
<dbReference type="InterPro" id="IPR001316">
    <property type="entry name" value="Pept_S1A_streptogrisin"/>
</dbReference>
<dbReference type="InterPro" id="IPR009003">
    <property type="entry name" value="Peptidase_S1_PA"/>
</dbReference>
<keyword evidence="2" id="KW-0645">Protease</keyword>
<feature type="active site" description="Charge relay system" evidence="6">
    <location>
        <position position="140"/>
    </location>
</feature>